<dbReference type="PANTHER" id="PTHR47595:SF1">
    <property type="entry name" value="MYB_SANT-LIKE DNA-BINDING DOMAIN-CONTAINING PROTEIN"/>
    <property type="match status" value="1"/>
</dbReference>
<evidence type="ECO:0000313" key="4">
    <source>
        <dbReference type="RefSeq" id="XP_052125052.1"/>
    </source>
</evidence>
<dbReference type="Proteomes" id="UP000504606">
    <property type="component" value="Unplaced"/>
</dbReference>
<evidence type="ECO:0000259" key="2">
    <source>
        <dbReference type="Pfam" id="PF13837"/>
    </source>
</evidence>
<feature type="compositionally biased region" description="Polar residues" evidence="1">
    <location>
        <begin position="587"/>
        <end position="598"/>
    </location>
</feature>
<evidence type="ECO:0000313" key="3">
    <source>
        <dbReference type="Proteomes" id="UP000504606"/>
    </source>
</evidence>
<dbReference type="RefSeq" id="XP_052125052.1">
    <property type="nucleotide sequence ID" value="XM_052269092.1"/>
</dbReference>
<dbReference type="Pfam" id="PF13837">
    <property type="entry name" value="Myb_DNA-bind_4"/>
    <property type="match status" value="3"/>
</dbReference>
<keyword evidence="3" id="KW-1185">Reference proteome</keyword>
<feature type="compositionally biased region" description="Polar residues" evidence="1">
    <location>
        <begin position="251"/>
        <end position="297"/>
    </location>
</feature>
<dbReference type="Gene3D" id="1.10.10.60">
    <property type="entry name" value="Homeodomain-like"/>
    <property type="match status" value="1"/>
</dbReference>
<reference evidence="4" key="1">
    <citation type="submission" date="2025-08" db="UniProtKB">
        <authorList>
            <consortium name="RefSeq"/>
        </authorList>
    </citation>
    <scope>IDENTIFICATION</scope>
    <source>
        <tissue evidence="4">Whole organism</tissue>
    </source>
</reference>
<name>A0A9C6U872_FRAOC</name>
<accession>A0A9C6U872</accession>
<dbReference type="PANTHER" id="PTHR47595">
    <property type="entry name" value="HEAT SHOCK 70 KDA PROTEIN 14"/>
    <property type="match status" value="1"/>
</dbReference>
<feature type="domain" description="Myb/SANT-like DNA-binding" evidence="2">
    <location>
        <begin position="471"/>
        <end position="561"/>
    </location>
</feature>
<feature type="region of interest" description="Disordered" evidence="1">
    <location>
        <begin position="250"/>
        <end position="309"/>
    </location>
</feature>
<dbReference type="GeneID" id="113210110"/>
<feature type="domain" description="Myb/SANT-like DNA-binding" evidence="2">
    <location>
        <begin position="329"/>
        <end position="414"/>
    </location>
</feature>
<sequence length="669" mass="75089">MDSLPGPSSAVAESNSGLSVVPFTIQEGDNIYQGHIDLQSLLQMESDNGFRQIILDNLKAVGVQPSKAGSLQEAASQSAVRAFKMIPTPNPISRPSLAQGKYGAVWDSESTRAMLERCLAHKKAFYKKRTVEDKVWASISDEVFAINEKMDYNGEQCREKMRNLKRAHKEFNSGKQKYFEFCDLMVAIFDTPIEEQAAMQLDRVTDFALVGNSSISFTESGPSMTSFVQESSTSCSDHVQSLDLEADLQSFPDTDQLGNDTPTPTPTMHSETMEMSLTEKSCQSGGPINSQSDTMSGPENKKSGTDKPVQAVPAAIRLKKIGAGGSAGNWDKDSTLAVVQAFLQRKQEVQRIENIPQRVFKDISDELKSKGFNMNPSVCRDKFTQMNDFFTGVLPSGGFMSGFKWPHYDNFCELHDIPFDFIIPVNQESLAYEPAGKLIVLKFLTRKVHCSLQQSFFTKIIYLFLSLGNVIWTEPAVFLLLSEYHAKKNQFDNTKSPIRHQLLFNEISDTMNNFLIPVSTKQCLDQMNVLKIKFRQEYDRLNVRNTGQPPTTWPYYDKMLEIFQGCASLDAPFLLSAGKGLFYSVKGKQNTSSSSGTRTRPKEAKESGVTPKKPLTAQQYREMIVVQRSTATDELKLLREGLERRSVERSAEMKNLTEVLRDYVNKQQQ</sequence>
<dbReference type="InterPro" id="IPR044822">
    <property type="entry name" value="Myb_DNA-bind_4"/>
</dbReference>
<protein>
    <submittedName>
        <fullName evidence="4">Uncharacterized protein LOC113210110 isoform X1</fullName>
    </submittedName>
</protein>
<dbReference type="OrthoDB" id="7479152at2759"/>
<evidence type="ECO:0000256" key="1">
    <source>
        <dbReference type="SAM" id="MobiDB-lite"/>
    </source>
</evidence>
<proteinExistence type="predicted"/>
<feature type="domain" description="Myb/SANT-like DNA-binding" evidence="2">
    <location>
        <begin position="105"/>
        <end position="180"/>
    </location>
</feature>
<feature type="region of interest" description="Disordered" evidence="1">
    <location>
        <begin position="586"/>
        <end position="613"/>
    </location>
</feature>
<gene>
    <name evidence="4" type="primary">LOC113210110</name>
</gene>
<organism evidence="3 4">
    <name type="scientific">Frankliniella occidentalis</name>
    <name type="common">Western flower thrips</name>
    <name type="synonym">Euthrips occidentalis</name>
    <dbReference type="NCBI Taxonomy" id="133901"/>
    <lineage>
        <taxon>Eukaryota</taxon>
        <taxon>Metazoa</taxon>
        <taxon>Ecdysozoa</taxon>
        <taxon>Arthropoda</taxon>
        <taxon>Hexapoda</taxon>
        <taxon>Insecta</taxon>
        <taxon>Pterygota</taxon>
        <taxon>Neoptera</taxon>
        <taxon>Paraneoptera</taxon>
        <taxon>Thysanoptera</taxon>
        <taxon>Terebrantia</taxon>
        <taxon>Thripoidea</taxon>
        <taxon>Thripidae</taxon>
        <taxon>Frankliniella</taxon>
    </lineage>
</organism>
<dbReference type="AlphaFoldDB" id="A0A9C6U872"/>